<sequence length="668" mass="72499">MSSLSAHPIADLLSTRRHEACLTRRPLCFHRYSRIQGYHTRCSTHSSLISLASLGDSAMTTLKSFQAEIERISHDKQKEAIQAAREAHAAAELAKHHGKVAKKEIIEVEKVEEEEADVSLEDLILGSGSTDDLRHRLASLLLRGHGEILIPLGAHPSPSHFLESDVETHGPPVGKPVTEEELDGAISRLKEVCAAINAELTELHKAEGSYGCWLVRLTPRGVEEIMEVRVAVVGNVDAGKSTTLGVLTRGGLDDGRGKARVALFRHPHEIETGRTSSVGGEILGFSPTGQPVVPSRHDADSTDVHSHALAAAKREKLGWEEICKKAAKVISFIDLAGHERYFKTTLYGLSGCAPDYVMLMVGGNAGLIGMSKEHLGVALALNVPIAVCVTKIDMTPPKILEQTVTMLTKVLKSPGCRRIPVFVDTAQQAVDCARYLGKPIGPNNARLCPIFMVSNVTGHNLPVLRSFLNCLPSSQSDDKYVVDAPFEFQISDVFSVPFVGTVVSGVITSGSIHANDPVLLGPDSVGQFMPTAVKTIQRKRASVNSAEAGQSVSFALKRIRRTQVRKGMVLIGKTETPPKAVKRFEGMVMVLHHASTIQPKYQAMMHCGAIRQTVRIVSLDHPSGLIRTGDRSKVVFEFISHTEFVKEGQLILLREAKTKVLGVVTKVL</sequence>
<keyword evidence="6" id="KW-1185">Reference proteome</keyword>
<evidence type="ECO:0000256" key="2">
    <source>
        <dbReference type="ARBA" id="ARBA00022741"/>
    </source>
</evidence>
<dbReference type="InterPro" id="IPR004161">
    <property type="entry name" value="EFTu-like_2"/>
</dbReference>
<dbReference type="GO" id="GO:0003746">
    <property type="term" value="F:translation elongation factor activity"/>
    <property type="evidence" value="ECO:0007669"/>
    <property type="project" value="TreeGrafter"/>
</dbReference>
<dbReference type="Pfam" id="PF00009">
    <property type="entry name" value="GTP_EFTU"/>
    <property type="match status" value="1"/>
</dbReference>
<dbReference type="SUPFAM" id="SSF50447">
    <property type="entry name" value="Translation proteins"/>
    <property type="match status" value="1"/>
</dbReference>
<name>A0AAD9FRX8_PAPLA</name>
<dbReference type="AlphaFoldDB" id="A0AAD9FRX8"/>
<dbReference type="InterPro" id="IPR035531">
    <property type="entry name" value="GTPBP1-like"/>
</dbReference>
<dbReference type="InterPro" id="IPR000795">
    <property type="entry name" value="T_Tr_GTP-bd_dom"/>
</dbReference>
<dbReference type="Gene3D" id="3.40.50.300">
    <property type="entry name" value="P-loop containing nucleotide triphosphate hydrolases"/>
    <property type="match status" value="1"/>
</dbReference>
<evidence type="ECO:0000313" key="6">
    <source>
        <dbReference type="Proteomes" id="UP001182556"/>
    </source>
</evidence>
<dbReference type="InterPro" id="IPR009000">
    <property type="entry name" value="Transl_B-barrel_sf"/>
</dbReference>
<dbReference type="CDD" id="cd04165">
    <property type="entry name" value="GTPBP1_like"/>
    <property type="match status" value="1"/>
</dbReference>
<gene>
    <name evidence="5" type="ORF">DB88DRAFT_487943</name>
</gene>
<evidence type="ECO:0000256" key="1">
    <source>
        <dbReference type="ARBA" id="ARBA00007249"/>
    </source>
</evidence>
<evidence type="ECO:0000259" key="4">
    <source>
        <dbReference type="PROSITE" id="PS51722"/>
    </source>
</evidence>
<dbReference type="Gene3D" id="2.40.30.10">
    <property type="entry name" value="Translation factors"/>
    <property type="match status" value="2"/>
</dbReference>
<reference evidence="5" key="1">
    <citation type="submission" date="2023-02" db="EMBL/GenBank/DDBJ databases">
        <title>Identification and recombinant expression of a fungal hydrolase from Papiliotrema laurentii that hydrolyzes apple cutin and clears colloidal polyester polyurethane.</title>
        <authorList>
            <consortium name="DOE Joint Genome Institute"/>
            <person name="Roman V.A."/>
            <person name="Bojanowski C."/>
            <person name="Crable B.R."/>
            <person name="Wagner D.N."/>
            <person name="Hung C.S."/>
            <person name="Nadeau L.J."/>
            <person name="Schratz L."/>
            <person name="Haridas S."/>
            <person name="Pangilinan J."/>
            <person name="Lipzen A."/>
            <person name="Na H."/>
            <person name="Yan M."/>
            <person name="Ng V."/>
            <person name="Grigoriev I.V."/>
            <person name="Spatafora J.W."/>
            <person name="Barlow D."/>
            <person name="Biffinger J."/>
            <person name="Kelley-Loughnane N."/>
            <person name="Varaljay V.A."/>
            <person name="Crookes-Goodson W.J."/>
        </authorList>
    </citation>
    <scope>NUCLEOTIDE SEQUENCE</scope>
    <source>
        <strain evidence="5">5307AH</strain>
    </source>
</reference>
<dbReference type="PANTHER" id="PTHR43721">
    <property type="entry name" value="ELONGATION FACTOR TU-RELATED"/>
    <property type="match status" value="1"/>
</dbReference>
<evidence type="ECO:0000256" key="3">
    <source>
        <dbReference type="ARBA" id="ARBA00023134"/>
    </source>
</evidence>
<dbReference type="FunFam" id="2.40.30.10:FF:000014">
    <property type="entry name" value="Probable GTP-binding protein 1"/>
    <property type="match status" value="1"/>
</dbReference>
<protein>
    <submittedName>
        <fullName evidence="5">GTP-binding protein 1</fullName>
    </submittedName>
</protein>
<proteinExistence type="inferred from homology"/>
<dbReference type="CDD" id="cd03708">
    <property type="entry name" value="GTPBP_III"/>
    <property type="match status" value="1"/>
</dbReference>
<dbReference type="InterPro" id="IPR050055">
    <property type="entry name" value="EF-Tu_GTPase"/>
</dbReference>
<dbReference type="SUPFAM" id="SSF50465">
    <property type="entry name" value="EF-Tu/eEF-1alpha/eIF2-gamma C-terminal domain"/>
    <property type="match status" value="1"/>
</dbReference>
<dbReference type="GO" id="GO:0003924">
    <property type="term" value="F:GTPase activity"/>
    <property type="evidence" value="ECO:0007669"/>
    <property type="project" value="InterPro"/>
</dbReference>
<feature type="domain" description="Tr-type G" evidence="4">
    <location>
        <begin position="225"/>
        <end position="476"/>
    </location>
</feature>
<accession>A0AAD9FRX8</accession>
<dbReference type="InterPro" id="IPR027417">
    <property type="entry name" value="P-loop_NTPase"/>
</dbReference>
<keyword evidence="2" id="KW-0547">Nucleotide-binding</keyword>
<dbReference type="InterPro" id="IPR009001">
    <property type="entry name" value="Transl_elong_EF1A/Init_IF2_C"/>
</dbReference>
<dbReference type="CDD" id="cd03694">
    <property type="entry name" value="GTPBP_II"/>
    <property type="match status" value="1"/>
</dbReference>
<dbReference type="SUPFAM" id="SSF52540">
    <property type="entry name" value="P-loop containing nucleoside triphosphate hydrolases"/>
    <property type="match status" value="1"/>
</dbReference>
<keyword evidence="3" id="KW-0342">GTP-binding</keyword>
<dbReference type="Proteomes" id="UP001182556">
    <property type="component" value="Unassembled WGS sequence"/>
</dbReference>
<dbReference type="PROSITE" id="PS51722">
    <property type="entry name" value="G_TR_2"/>
    <property type="match status" value="1"/>
</dbReference>
<evidence type="ECO:0000313" key="5">
    <source>
        <dbReference type="EMBL" id="KAK1925095.1"/>
    </source>
</evidence>
<comment type="similarity">
    <text evidence="1">Belongs to the TRAFAC class translation factor GTPase superfamily. Classic translation factor GTPase family. EF-Tu/EF-1A subfamily.</text>
</comment>
<dbReference type="PANTHER" id="PTHR43721:SF9">
    <property type="entry name" value="GTP-BINDING PROTEIN 1"/>
    <property type="match status" value="1"/>
</dbReference>
<dbReference type="GO" id="GO:0005525">
    <property type="term" value="F:GTP binding"/>
    <property type="evidence" value="ECO:0007669"/>
    <property type="project" value="UniProtKB-KW"/>
</dbReference>
<organism evidence="5 6">
    <name type="scientific">Papiliotrema laurentii</name>
    <name type="common">Cryptococcus laurentii</name>
    <dbReference type="NCBI Taxonomy" id="5418"/>
    <lineage>
        <taxon>Eukaryota</taxon>
        <taxon>Fungi</taxon>
        <taxon>Dikarya</taxon>
        <taxon>Basidiomycota</taxon>
        <taxon>Agaricomycotina</taxon>
        <taxon>Tremellomycetes</taxon>
        <taxon>Tremellales</taxon>
        <taxon>Rhynchogastremaceae</taxon>
        <taxon>Papiliotrema</taxon>
    </lineage>
</organism>
<dbReference type="FunFam" id="3.40.50.300:FF:000091">
    <property type="entry name" value="Probable GTP-binding protein 1"/>
    <property type="match status" value="1"/>
</dbReference>
<dbReference type="Pfam" id="PF03144">
    <property type="entry name" value="GTP_EFTU_D2"/>
    <property type="match status" value="1"/>
</dbReference>
<dbReference type="EMBL" id="JAODAN010000004">
    <property type="protein sequence ID" value="KAK1925095.1"/>
    <property type="molecule type" value="Genomic_DNA"/>
</dbReference>
<comment type="caution">
    <text evidence="5">The sequence shown here is derived from an EMBL/GenBank/DDBJ whole genome shotgun (WGS) entry which is preliminary data.</text>
</comment>